<sequence length="499" mass="50141">MSEPSPPGAPSAHLGAVAAVSHDHLLRIRIEAGPRGAIDGGAEPGPDGDRVVVVDDARPRVGLDTVLEVRGTLRAAEVSFLGSSIGRALAALHADGVAHGAVSSRTILLARDGHPVLAPGETHGGLGEAGPVSRPASSADDVAGLAALLTSALSAGERREHDPDGSAAAARARLRGVLQRTRYLAPGTRPTAGTFAAECDAACSPEPVRVPDPADLAGAVLGGAARARRSREAVEQPARAVRPARPARRGLPAGPARAGRTGSPGRGGARRPRPVLIPALVGVSVLAMAAAAFAVVGPWTAPLGSVSSEGARSTVAAAPVGPADDGSASDGSADEGADSAPRAAADVPGDQAVPAGESAPADAAAQHDDPAAAARALTARRVSMLALASEPRADTPGRPDLDDGAGYAVAGSPAAEEHEAQLRSMSEDGIVVRGVSVTVDRAVVVGEAEDERTVVDVAYRVGEHEQEVDGVIERVPASDEEARLVLTWTDAGWRVGEVL</sequence>
<evidence type="ECO:0000313" key="2">
    <source>
        <dbReference type="EMBL" id="BDZ43293.1"/>
    </source>
</evidence>
<dbReference type="InterPro" id="IPR011009">
    <property type="entry name" value="Kinase-like_dom_sf"/>
</dbReference>
<evidence type="ECO:0008006" key="4">
    <source>
        <dbReference type="Google" id="ProtNLM"/>
    </source>
</evidence>
<accession>A0ABM8G5B8</accession>
<gene>
    <name evidence="2" type="ORF">GCM10025865_25920</name>
</gene>
<name>A0ABM8G5B8_9CELL</name>
<feature type="compositionally biased region" description="Low complexity" evidence="1">
    <location>
        <begin position="352"/>
        <end position="364"/>
    </location>
</feature>
<dbReference type="SUPFAM" id="SSF56112">
    <property type="entry name" value="Protein kinase-like (PK-like)"/>
    <property type="match status" value="1"/>
</dbReference>
<feature type="compositionally biased region" description="Low complexity" evidence="1">
    <location>
        <begin position="235"/>
        <end position="261"/>
    </location>
</feature>
<dbReference type="Gene3D" id="1.10.510.10">
    <property type="entry name" value="Transferase(Phosphotransferase) domain 1"/>
    <property type="match status" value="1"/>
</dbReference>
<feature type="region of interest" description="Disordered" evidence="1">
    <location>
        <begin position="388"/>
        <end position="414"/>
    </location>
</feature>
<organism evidence="2 3">
    <name type="scientific">Paraoerskovia sediminicola</name>
    <dbReference type="NCBI Taxonomy" id="1138587"/>
    <lineage>
        <taxon>Bacteria</taxon>
        <taxon>Bacillati</taxon>
        <taxon>Actinomycetota</taxon>
        <taxon>Actinomycetes</taxon>
        <taxon>Micrococcales</taxon>
        <taxon>Cellulomonadaceae</taxon>
        <taxon>Paraoerskovia</taxon>
    </lineage>
</organism>
<protein>
    <recommendedName>
        <fullName evidence="4">Protein kinase domain-containing protein</fullName>
    </recommendedName>
</protein>
<dbReference type="EMBL" id="AP027729">
    <property type="protein sequence ID" value="BDZ43293.1"/>
    <property type="molecule type" value="Genomic_DNA"/>
</dbReference>
<dbReference type="RefSeq" id="WP_286217573.1">
    <property type="nucleotide sequence ID" value="NZ_AP027729.1"/>
</dbReference>
<feature type="region of interest" description="Disordered" evidence="1">
    <location>
        <begin position="315"/>
        <end position="372"/>
    </location>
</feature>
<feature type="compositionally biased region" description="Basic and acidic residues" evidence="1">
    <location>
        <begin position="391"/>
        <end position="401"/>
    </location>
</feature>
<dbReference type="Proteomes" id="UP001321475">
    <property type="component" value="Chromosome"/>
</dbReference>
<feature type="region of interest" description="Disordered" evidence="1">
    <location>
        <begin position="227"/>
        <end position="272"/>
    </location>
</feature>
<reference evidence="3" key="1">
    <citation type="journal article" date="2019" name="Int. J. Syst. Evol. Microbiol.">
        <title>The Global Catalogue of Microorganisms (GCM) 10K type strain sequencing project: providing services to taxonomists for standard genome sequencing and annotation.</title>
        <authorList>
            <consortium name="The Broad Institute Genomics Platform"/>
            <consortium name="The Broad Institute Genome Sequencing Center for Infectious Disease"/>
            <person name="Wu L."/>
            <person name="Ma J."/>
        </authorList>
    </citation>
    <scope>NUCLEOTIDE SEQUENCE [LARGE SCALE GENOMIC DNA]</scope>
    <source>
        <strain evidence="3">NBRC 108565</strain>
    </source>
</reference>
<evidence type="ECO:0000313" key="3">
    <source>
        <dbReference type="Proteomes" id="UP001321475"/>
    </source>
</evidence>
<evidence type="ECO:0000256" key="1">
    <source>
        <dbReference type="SAM" id="MobiDB-lite"/>
    </source>
</evidence>
<keyword evidence="3" id="KW-1185">Reference proteome</keyword>
<feature type="compositionally biased region" description="Low complexity" evidence="1">
    <location>
        <begin position="321"/>
        <end position="331"/>
    </location>
</feature>
<proteinExistence type="predicted"/>